<feature type="compositionally biased region" description="Basic residues" evidence="1">
    <location>
        <begin position="30"/>
        <end position="44"/>
    </location>
</feature>
<name>A0A6J4HKF1_9ACTN</name>
<reference evidence="2" key="1">
    <citation type="submission" date="2020-02" db="EMBL/GenBank/DDBJ databases">
        <authorList>
            <person name="Meier V. D."/>
        </authorList>
    </citation>
    <scope>NUCLEOTIDE SEQUENCE</scope>
    <source>
        <strain evidence="2">AVDCRST_MAG50</strain>
    </source>
</reference>
<gene>
    <name evidence="2" type="ORF">AVDCRST_MAG50-822</name>
</gene>
<dbReference type="AlphaFoldDB" id="A0A6J4HKF1"/>
<dbReference type="EMBL" id="CADCTF010000045">
    <property type="protein sequence ID" value="CAA9225851.1"/>
    <property type="molecule type" value="Genomic_DNA"/>
</dbReference>
<feature type="non-terminal residue" evidence="2">
    <location>
        <position position="1"/>
    </location>
</feature>
<protein>
    <submittedName>
        <fullName evidence="2">GlnR-family transcriptional regulator</fullName>
    </submittedName>
</protein>
<organism evidence="2">
    <name type="scientific">uncultured Acidimicrobiales bacterium</name>
    <dbReference type="NCBI Taxonomy" id="310071"/>
    <lineage>
        <taxon>Bacteria</taxon>
        <taxon>Bacillati</taxon>
        <taxon>Actinomycetota</taxon>
        <taxon>Acidimicrobiia</taxon>
        <taxon>Acidimicrobiales</taxon>
        <taxon>environmental samples</taxon>
    </lineage>
</organism>
<accession>A0A6J4HKF1</accession>
<proteinExistence type="predicted"/>
<feature type="region of interest" description="Disordered" evidence="1">
    <location>
        <begin position="1"/>
        <end position="122"/>
    </location>
</feature>
<feature type="compositionally biased region" description="Gly residues" evidence="1">
    <location>
        <begin position="45"/>
        <end position="56"/>
    </location>
</feature>
<evidence type="ECO:0000313" key="2">
    <source>
        <dbReference type="EMBL" id="CAA9225851.1"/>
    </source>
</evidence>
<evidence type="ECO:0000256" key="1">
    <source>
        <dbReference type="SAM" id="MobiDB-lite"/>
    </source>
</evidence>
<sequence length="226" mass="23698">GAAADLPRPGSPGAGAMPRSVGLSVEADRHRRGRRSHRARRRLVGRGGDGRQGPGGCLQPVPGPAPAGPAARADPPARLGRAAGRPRAAGRSLRRLLPGTLPSARARGPAQAPLLEDGHRHPARAGGVRLARAQPRDLPGGHRRAAARPHLHGVRAVEVPRHQPWQGVHARDLAVAGLGLRVLRGRPHRRRPHPATAGQARRGARQPDPDRAIGRVPLRSAALVAV</sequence>
<feature type="compositionally biased region" description="Low complexity" evidence="1">
    <location>
        <begin position="68"/>
        <end position="99"/>
    </location>
</feature>
<feature type="non-terminal residue" evidence="2">
    <location>
        <position position="226"/>
    </location>
</feature>
<feature type="region of interest" description="Disordered" evidence="1">
    <location>
        <begin position="187"/>
        <end position="215"/>
    </location>
</feature>